<reference evidence="5" key="1">
    <citation type="journal article" date="2021" name="Cell">
        <title>Tracing the genetic footprints of vertebrate landing in non-teleost ray-finned fishes.</title>
        <authorList>
            <person name="Bi X."/>
            <person name="Wang K."/>
            <person name="Yang L."/>
            <person name="Pan H."/>
            <person name="Jiang H."/>
            <person name="Wei Q."/>
            <person name="Fang M."/>
            <person name="Yu H."/>
            <person name="Zhu C."/>
            <person name="Cai Y."/>
            <person name="He Y."/>
            <person name="Gan X."/>
            <person name="Zeng H."/>
            <person name="Yu D."/>
            <person name="Zhu Y."/>
            <person name="Jiang H."/>
            <person name="Qiu Q."/>
            <person name="Yang H."/>
            <person name="Zhang Y.E."/>
            <person name="Wang W."/>
            <person name="Zhu M."/>
            <person name="He S."/>
            <person name="Zhang G."/>
        </authorList>
    </citation>
    <scope>NUCLEOTIDE SEQUENCE</scope>
    <source>
        <strain evidence="5">Allg_001</strain>
    </source>
</reference>
<feature type="region of interest" description="Disordered" evidence="2">
    <location>
        <begin position="80"/>
        <end position="181"/>
    </location>
</feature>
<feature type="compositionally biased region" description="Basic and acidic residues" evidence="2">
    <location>
        <begin position="118"/>
        <end position="139"/>
    </location>
</feature>
<dbReference type="Pfam" id="PF14160">
    <property type="entry name" value="FAM110_C"/>
    <property type="match status" value="1"/>
</dbReference>
<evidence type="ECO:0000256" key="2">
    <source>
        <dbReference type="SAM" id="MobiDB-lite"/>
    </source>
</evidence>
<evidence type="ECO:0000313" key="6">
    <source>
        <dbReference type="Proteomes" id="UP000736164"/>
    </source>
</evidence>
<feature type="compositionally biased region" description="Low complexity" evidence="2">
    <location>
        <begin position="99"/>
        <end position="117"/>
    </location>
</feature>
<gene>
    <name evidence="5" type="primary">Fam110c_1</name>
    <name evidence="5" type="ORF">GTO95_0004031</name>
</gene>
<organism evidence="5 6">
    <name type="scientific">Atractosteus spatula</name>
    <name type="common">Alligator gar</name>
    <name type="synonym">Lepisosteus spatula</name>
    <dbReference type="NCBI Taxonomy" id="7917"/>
    <lineage>
        <taxon>Eukaryota</taxon>
        <taxon>Metazoa</taxon>
        <taxon>Chordata</taxon>
        <taxon>Craniata</taxon>
        <taxon>Vertebrata</taxon>
        <taxon>Euteleostomi</taxon>
        <taxon>Actinopterygii</taxon>
        <taxon>Neopterygii</taxon>
        <taxon>Holostei</taxon>
        <taxon>Semionotiformes</taxon>
        <taxon>Lepisosteidae</taxon>
        <taxon>Atractosteus</taxon>
    </lineage>
</organism>
<dbReference type="EMBL" id="JAAWVO010063805">
    <property type="protein sequence ID" value="MBN3323233.1"/>
    <property type="molecule type" value="Genomic_DNA"/>
</dbReference>
<feature type="non-terminal residue" evidence="5">
    <location>
        <position position="1"/>
    </location>
</feature>
<dbReference type="Pfam" id="PF14161">
    <property type="entry name" value="FAM110_N"/>
    <property type="match status" value="1"/>
</dbReference>
<feature type="domain" description="Centrosome-associated FAM110 N-terminal" evidence="4">
    <location>
        <begin position="37"/>
        <end position="120"/>
    </location>
</feature>
<dbReference type="PANTHER" id="PTHR14758:SF5">
    <property type="entry name" value="PROTEIN FAM110C"/>
    <property type="match status" value="1"/>
</dbReference>
<accession>A0A8J7P3R7</accession>
<feature type="non-terminal residue" evidence="5">
    <location>
        <position position="376"/>
    </location>
</feature>
<evidence type="ECO:0000259" key="3">
    <source>
        <dbReference type="Pfam" id="PF14160"/>
    </source>
</evidence>
<name>A0A8J7P3R7_ATRSP</name>
<evidence type="ECO:0000313" key="5">
    <source>
        <dbReference type="EMBL" id="MBN3323233.1"/>
    </source>
</evidence>
<evidence type="ECO:0000256" key="1">
    <source>
        <dbReference type="ARBA" id="ARBA00010576"/>
    </source>
</evidence>
<dbReference type="InterPro" id="IPR025739">
    <property type="entry name" value="FAM110_N"/>
</dbReference>
<dbReference type="PANTHER" id="PTHR14758">
    <property type="entry name" value="AGAP005440-PA"/>
    <property type="match status" value="1"/>
</dbReference>
<dbReference type="InterPro" id="IPR025741">
    <property type="entry name" value="FAM110_C"/>
</dbReference>
<feature type="region of interest" description="Disordered" evidence="2">
    <location>
        <begin position="201"/>
        <end position="259"/>
    </location>
</feature>
<evidence type="ECO:0000259" key="4">
    <source>
        <dbReference type="Pfam" id="PF14161"/>
    </source>
</evidence>
<feature type="domain" description="Centrosome-associated FAM110 C-terminal" evidence="3">
    <location>
        <begin position="258"/>
        <end position="365"/>
    </location>
</feature>
<comment type="caution">
    <text evidence="5">The sequence shown here is derived from an EMBL/GenBank/DDBJ whole genome shotgun (WGS) entry which is preliminary data.</text>
</comment>
<comment type="similarity">
    <text evidence="1">Belongs to the FAM110 family.</text>
</comment>
<dbReference type="AlphaFoldDB" id="A0A8J7P3R7"/>
<protein>
    <submittedName>
        <fullName evidence="5">F110C protein</fullName>
    </submittedName>
</protein>
<sequence length="376" mass="40839">MEHPQVSQFYLPKEPESDFESPYSNPDKATDSVKMQASADVNPTRILEKGPSYLRKQMELEGDAKGRQSAVERLAASKAKYVKSQQVVGSKQEPVITLSSASESSNGSSIRSSNRSTGNRDVKGKPDDDPQARNAKQAESRAPADGSSIVRRSSSKRQRPDSLVMYRQNLVRGPASENSKGGLMRRLFLSTLRDKSVALPEAQGKECAPGAHLDPLGSAATPPGCPSKPRSATSGGAPAAVRTSVPDTDAESERAPRKGVFRSHSDISSRYSKNFSEFETFFKYCGLDGDVIESLGKQNFTARSDEVSVRVRSVSVATSDDGFTRTSGDSDGLLEEEVKEKNQSGTSVIERNARIIKWLYSCKNANESGKVLRDLH</sequence>
<feature type="region of interest" description="Disordered" evidence="2">
    <location>
        <begin position="1"/>
        <end position="43"/>
    </location>
</feature>
<dbReference type="Proteomes" id="UP000736164">
    <property type="component" value="Unassembled WGS sequence"/>
</dbReference>
<keyword evidence="6" id="KW-1185">Reference proteome</keyword>
<proteinExistence type="inferred from homology"/>
<dbReference type="InterPro" id="IPR025740">
    <property type="entry name" value="FAM110"/>
</dbReference>